<accession>A0A225NGM9</accession>
<dbReference type="AlphaFoldDB" id="A0A225NGM9"/>
<dbReference type="Proteomes" id="UP000215377">
    <property type="component" value="Unassembled WGS sequence"/>
</dbReference>
<dbReference type="OrthoDB" id="9771846at2"/>
<dbReference type="RefSeq" id="WP_088652347.1">
    <property type="nucleotide sequence ID" value="NZ_AQQR01000019.1"/>
</dbReference>
<proteinExistence type="predicted"/>
<protein>
    <recommendedName>
        <fullName evidence="3">Rhamnosyl transferase</fullName>
    </recommendedName>
</protein>
<evidence type="ECO:0000313" key="2">
    <source>
        <dbReference type="Proteomes" id="UP000215377"/>
    </source>
</evidence>
<gene>
    <name evidence="1" type="ORF">ATO3_23475</name>
</gene>
<evidence type="ECO:0008006" key="3">
    <source>
        <dbReference type="Google" id="ProtNLM"/>
    </source>
</evidence>
<comment type="caution">
    <text evidence="1">The sequence shown here is derived from an EMBL/GenBank/DDBJ whole genome shotgun (WGS) entry which is preliminary data.</text>
</comment>
<keyword evidence="2" id="KW-1185">Reference proteome</keyword>
<reference evidence="1 2" key="1">
    <citation type="submission" date="2013-04" db="EMBL/GenBank/DDBJ databases">
        <title>Oceanicola sp. 22II1-22F33 Genome Sequencing.</title>
        <authorList>
            <person name="Lai Q."/>
            <person name="Li G."/>
            <person name="Shao Z."/>
        </authorList>
    </citation>
    <scope>NUCLEOTIDE SEQUENCE [LARGE SCALE GENOMIC DNA]</scope>
    <source>
        <strain evidence="1 2">22II1-22F33</strain>
    </source>
</reference>
<dbReference type="Pfam" id="PF11316">
    <property type="entry name" value="Rhamno_transf"/>
    <property type="match status" value="1"/>
</dbReference>
<sequence>MQVIGLCRFSYPAEGGFQVEHGTLKERIAYLYAPERLEERFRTFEAFTLPALRAQTDGDFTLAIVIGEDLAAPFRARLEALVADMPQARILPRPPGPHRQVMQEAINSVRRAKGPSLQFRMDDDDAVAVTYVETLREAARDVRGLLRRHRHLAIDFNQGYIARPSAEGIAAAPTQVPYTTAALALMFREDVPLSVMNFAHAKVGRRMPTVTFSGEDMLVRGHNDFNDSRQKPGVKPVKLTPLDAAGEAHFRATYNIDADRVRALYAPSRTAFSR</sequence>
<evidence type="ECO:0000313" key="1">
    <source>
        <dbReference type="EMBL" id="OWU68711.1"/>
    </source>
</evidence>
<dbReference type="InterPro" id="IPR021466">
    <property type="entry name" value="Put_rhamnosyl_transferase"/>
</dbReference>
<dbReference type="EMBL" id="AQQR01000019">
    <property type="protein sequence ID" value="OWU68711.1"/>
    <property type="molecule type" value="Genomic_DNA"/>
</dbReference>
<name>A0A225NGM9_9RHOB</name>
<organism evidence="1 2">
    <name type="scientific">Marinibacterium profundimaris</name>
    <dbReference type="NCBI Taxonomy" id="1679460"/>
    <lineage>
        <taxon>Bacteria</taxon>
        <taxon>Pseudomonadati</taxon>
        <taxon>Pseudomonadota</taxon>
        <taxon>Alphaproteobacteria</taxon>
        <taxon>Rhodobacterales</taxon>
        <taxon>Paracoccaceae</taxon>
        <taxon>Marinibacterium</taxon>
    </lineage>
</organism>